<feature type="domain" description="Helicase ATP-binding" evidence="12">
    <location>
        <begin position="220"/>
        <end position="386"/>
    </location>
</feature>
<keyword evidence="1 11" id="KW-0639">Primosome</keyword>
<feature type="binding site" evidence="11">
    <location>
        <position position="474"/>
    </location>
    <ligand>
        <name>Zn(2+)</name>
        <dbReference type="ChEBI" id="CHEBI:29105"/>
        <label>2</label>
    </ligand>
</feature>
<dbReference type="PROSITE" id="PS51192">
    <property type="entry name" value="HELICASE_ATP_BIND_1"/>
    <property type="match status" value="1"/>
</dbReference>
<dbReference type="Gene3D" id="3.40.50.300">
    <property type="entry name" value="P-loop containing nucleotide triphosphate hydrolases"/>
    <property type="match status" value="2"/>
</dbReference>
<dbReference type="EMBL" id="BSYI01000011">
    <property type="protein sequence ID" value="GMG82477.1"/>
    <property type="molecule type" value="Genomic_DNA"/>
</dbReference>
<comment type="similarity">
    <text evidence="11">Belongs to the helicase family. PriA subfamily.</text>
</comment>
<comment type="caution">
    <text evidence="13">The sequence shown here is derived from an EMBL/GenBank/DDBJ whole genome shotgun (WGS) entry which is preliminary data.</text>
</comment>
<dbReference type="Pfam" id="PF00270">
    <property type="entry name" value="DEAD"/>
    <property type="match status" value="1"/>
</dbReference>
<keyword evidence="6 11" id="KW-0347">Helicase</keyword>
<dbReference type="Gene3D" id="3.40.1440.60">
    <property type="entry name" value="PriA, 3(prime) DNA-binding domain"/>
    <property type="match status" value="1"/>
</dbReference>
<dbReference type="HAMAP" id="MF_00983">
    <property type="entry name" value="PriA"/>
    <property type="match status" value="1"/>
</dbReference>
<dbReference type="EC" id="5.6.2.4" evidence="11"/>
<keyword evidence="4 11" id="KW-0547">Nucleotide-binding</keyword>
<gene>
    <name evidence="11" type="primary">priA</name>
    <name evidence="13" type="ORF">LNKW23_16900</name>
</gene>
<dbReference type="InterPro" id="IPR011545">
    <property type="entry name" value="DEAD/DEAH_box_helicase_dom"/>
</dbReference>
<keyword evidence="5 11" id="KW-0378">Hydrolase</keyword>
<keyword evidence="3 11" id="KW-0479">Metal-binding</keyword>
<evidence type="ECO:0000313" key="14">
    <source>
        <dbReference type="Proteomes" id="UP001239909"/>
    </source>
</evidence>
<comment type="cofactor">
    <cofactor evidence="11">
        <name>Zn(2+)</name>
        <dbReference type="ChEBI" id="CHEBI:29105"/>
    </cofactor>
    <text evidence="11">Binds 2 zinc ions per subunit.</text>
</comment>
<evidence type="ECO:0000256" key="2">
    <source>
        <dbReference type="ARBA" id="ARBA00022705"/>
    </source>
</evidence>
<evidence type="ECO:0000256" key="6">
    <source>
        <dbReference type="ARBA" id="ARBA00022806"/>
    </source>
</evidence>
<feature type="binding site" evidence="11">
    <location>
        <position position="456"/>
    </location>
    <ligand>
        <name>Zn(2+)</name>
        <dbReference type="ChEBI" id="CHEBI:29105"/>
        <label>2</label>
    </ligand>
</feature>
<evidence type="ECO:0000256" key="1">
    <source>
        <dbReference type="ARBA" id="ARBA00022515"/>
    </source>
</evidence>
<feature type="binding site" evidence="11">
    <location>
        <position position="477"/>
    </location>
    <ligand>
        <name>Zn(2+)</name>
        <dbReference type="ChEBI" id="CHEBI:29105"/>
        <label>2</label>
    </ligand>
</feature>
<dbReference type="Pfam" id="PF18074">
    <property type="entry name" value="PriA_C"/>
    <property type="match status" value="1"/>
</dbReference>
<dbReference type="PANTHER" id="PTHR30580:SF0">
    <property type="entry name" value="PRIMOSOMAL PROTEIN N"/>
    <property type="match status" value="1"/>
</dbReference>
<dbReference type="InterPro" id="IPR027417">
    <property type="entry name" value="P-loop_NTPase"/>
</dbReference>
<protein>
    <recommendedName>
        <fullName evidence="11">Replication restart protein PriA</fullName>
    </recommendedName>
    <alternativeName>
        <fullName evidence="11">ATP-dependent DNA helicase PriA</fullName>
        <ecNumber evidence="11">5.6.2.4</ecNumber>
    </alternativeName>
    <alternativeName>
        <fullName evidence="11">DNA 3'-5' helicase PriA</fullName>
    </alternativeName>
</protein>
<feature type="binding site" evidence="11">
    <location>
        <position position="459"/>
    </location>
    <ligand>
        <name>Zn(2+)</name>
        <dbReference type="ChEBI" id="CHEBI:29105"/>
        <label>2</label>
    </ligand>
</feature>
<keyword evidence="9 11" id="KW-0238">DNA-binding</keyword>
<dbReference type="Pfam" id="PF18319">
    <property type="entry name" value="Zn_ribbon_PriA"/>
    <property type="match status" value="1"/>
</dbReference>
<feature type="binding site" evidence="11">
    <location>
        <position position="447"/>
    </location>
    <ligand>
        <name>Zn(2+)</name>
        <dbReference type="ChEBI" id="CHEBI:29105"/>
        <label>1</label>
    </ligand>
</feature>
<keyword evidence="2 11" id="KW-0235">DNA replication</keyword>
<keyword evidence="8 11" id="KW-0067">ATP-binding</keyword>
<evidence type="ECO:0000256" key="8">
    <source>
        <dbReference type="ARBA" id="ARBA00022840"/>
    </source>
</evidence>
<sequence>MSGAAREPREAVFGPGERVAVLVPAPLDGPLDYRVPEGMVLAPGAIVEVGLGRRGVIGAVWGPGTAAMADDRVKPVRRVLEVPPLGAPLRRFVARAAEYTLTPPGQMLQLALRVPDLANPPQGRIVYRLAPAGLPPGLRVTEARQRALDTLAGAPEGLTAAAIAETAGASPAVLRAMVAAGALSAAREHRETPYPALFGQAAGQHLSGPQEAAASTLRAAVASGGFATLLIRGVTGSGKTEVYLEAVAEAIAQGRQALVLVPEVALTPAFLARVEARFGARPAAWHHGVGQAERRRLWMATAAGEVPLVVGARSALFLPFRRLGLIVVDEEHDGSYKQEDGVLYHARDMAVLRAAEEGALAVLASATPSLESWANAEAGKYRRIDLPERFGPAAMPEIRLVDLRGDAPPRDAWLSERLALAIDRRIAAGEQALLFLNRRGYAPLTLCRNCGHRFACPDCDVAMVTHRLRGRLVCHQCGRTAPLPRACPACGRDDRLSECGPGVERIAEEAARRFPGARLSVLSSDHVTGPQEMRARLEEIAEGRVDLIVGTQIVAKGHNFPRLTLVGVVDADLGLHGGDLRAAERTFQLISQVAGRAGRAEKPGTALIQTANPDHPVMRAILSGEAEAFWAAEAEARLAAGAPPYGRMAGVILSGPQEGPVWEVARALGRGRGMLERAGIELYGPAPAPLARLRGRFRVRLLAKAPKGAPLQAALKAWRAQVKVPGAVRLTIDIDPQSFL</sequence>
<dbReference type="Proteomes" id="UP001239909">
    <property type="component" value="Unassembled WGS sequence"/>
</dbReference>
<evidence type="ECO:0000256" key="7">
    <source>
        <dbReference type="ARBA" id="ARBA00022833"/>
    </source>
</evidence>
<comment type="subunit">
    <text evidence="11">Component of the replication restart primosome.</text>
</comment>
<feature type="binding site" evidence="11">
    <location>
        <position position="487"/>
    </location>
    <ligand>
        <name>Zn(2+)</name>
        <dbReference type="ChEBI" id="CHEBI:29105"/>
        <label>1</label>
    </ligand>
</feature>
<accession>A0ABQ6LLF0</accession>
<dbReference type="InterPro" id="IPR001650">
    <property type="entry name" value="Helicase_C-like"/>
</dbReference>
<dbReference type="RefSeq" id="WP_434220902.1">
    <property type="nucleotide sequence ID" value="NZ_BSYI01000011.1"/>
</dbReference>
<reference evidence="13 14" key="1">
    <citation type="submission" date="2023-04" db="EMBL/GenBank/DDBJ databases">
        <title>Marinoamorphus aggregata gen. nov., sp. Nov., isolate from tissue of brittle star Ophioplocus japonicus.</title>
        <authorList>
            <person name="Kawano K."/>
            <person name="Sawayama S."/>
            <person name="Nakagawa S."/>
        </authorList>
    </citation>
    <scope>NUCLEOTIDE SEQUENCE [LARGE SCALE GENOMIC DNA]</scope>
    <source>
        <strain evidence="13 14">NKW23</strain>
    </source>
</reference>
<evidence type="ECO:0000256" key="9">
    <source>
        <dbReference type="ARBA" id="ARBA00023125"/>
    </source>
</evidence>
<dbReference type="InterPro" id="IPR041222">
    <property type="entry name" value="PriA_3primeBD"/>
</dbReference>
<evidence type="ECO:0000256" key="3">
    <source>
        <dbReference type="ARBA" id="ARBA00022723"/>
    </source>
</evidence>
<evidence type="ECO:0000313" key="13">
    <source>
        <dbReference type="EMBL" id="GMG82477.1"/>
    </source>
</evidence>
<dbReference type="NCBIfam" id="NF004070">
    <property type="entry name" value="PRK05580.2-2"/>
    <property type="match status" value="1"/>
</dbReference>
<comment type="catalytic activity">
    <reaction evidence="11">
        <text>ATP + H2O = ADP + phosphate + H(+)</text>
        <dbReference type="Rhea" id="RHEA:13065"/>
        <dbReference type="ChEBI" id="CHEBI:15377"/>
        <dbReference type="ChEBI" id="CHEBI:15378"/>
        <dbReference type="ChEBI" id="CHEBI:30616"/>
        <dbReference type="ChEBI" id="CHEBI:43474"/>
        <dbReference type="ChEBI" id="CHEBI:456216"/>
        <dbReference type="EC" id="5.6.2.4"/>
    </reaction>
</comment>
<dbReference type="NCBIfam" id="TIGR00595">
    <property type="entry name" value="priA"/>
    <property type="match status" value="1"/>
</dbReference>
<dbReference type="InterPro" id="IPR041236">
    <property type="entry name" value="PriA_C"/>
</dbReference>
<name>A0ABQ6LLF0_9RHOB</name>
<dbReference type="SUPFAM" id="SSF52540">
    <property type="entry name" value="P-loop containing nucleoside triphosphate hydrolases"/>
    <property type="match status" value="1"/>
</dbReference>
<comment type="catalytic activity">
    <reaction evidence="11">
        <text>Couples ATP hydrolysis with the unwinding of duplex DNA by translocating in the 3'-5' direction.</text>
        <dbReference type="EC" id="5.6.2.4"/>
    </reaction>
</comment>
<keyword evidence="10 11" id="KW-0413">Isomerase</keyword>
<evidence type="ECO:0000256" key="4">
    <source>
        <dbReference type="ARBA" id="ARBA00022741"/>
    </source>
</evidence>
<comment type="function">
    <text evidence="11">Initiates the restart of stalled replication forks, which reloads the replicative helicase on sites other than the origin of replication. Recognizes and binds to abandoned replication forks and remodels them to uncover a helicase loading site. Promotes assembly of the primosome at these replication forks.</text>
</comment>
<dbReference type="InterPro" id="IPR042115">
    <property type="entry name" value="PriA_3primeBD_sf"/>
</dbReference>
<proteinExistence type="inferred from homology"/>
<dbReference type="InterPro" id="IPR005259">
    <property type="entry name" value="PriA"/>
</dbReference>
<dbReference type="Pfam" id="PF17764">
    <property type="entry name" value="PriA_3primeBD"/>
    <property type="match status" value="1"/>
</dbReference>
<evidence type="ECO:0000256" key="10">
    <source>
        <dbReference type="ARBA" id="ARBA00023235"/>
    </source>
</evidence>
<dbReference type="PANTHER" id="PTHR30580">
    <property type="entry name" value="PRIMOSOMAL PROTEIN N"/>
    <property type="match status" value="1"/>
</dbReference>
<evidence type="ECO:0000259" key="12">
    <source>
        <dbReference type="PROSITE" id="PS51192"/>
    </source>
</evidence>
<dbReference type="InterPro" id="IPR040498">
    <property type="entry name" value="PriA_CRR"/>
</dbReference>
<dbReference type="CDD" id="cd17929">
    <property type="entry name" value="DEXHc_priA"/>
    <property type="match status" value="1"/>
</dbReference>
<organism evidence="13 14">
    <name type="scientific">Paralimibaculum aggregatum</name>
    <dbReference type="NCBI Taxonomy" id="3036245"/>
    <lineage>
        <taxon>Bacteria</taxon>
        <taxon>Pseudomonadati</taxon>
        <taxon>Pseudomonadota</taxon>
        <taxon>Alphaproteobacteria</taxon>
        <taxon>Rhodobacterales</taxon>
        <taxon>Paracoccaceae</taxon>
        <taxon>Paralimibaculum</taxon>
    </lineage>
</organism>
<evidence type="ECO:0000256" key="5">
    <source>
        <dbReference type="ARBA" id="ARBA00022801"/>
    </source>
</evidence>
<feature type="binding site" evidence="11">
    <location>
        <position position="490"/>
    </location>
    <ligand>
        <name>Zn(2+)</name>
        <dbReference type="ChEBI" id="CHEBI:29105"/>
        <label>1</label>
    </ligand>
</feature>
<evidence type="ECO:0000256" key="11">
    <source>
        <dbReference type="HAMAP-Rule" id="MF_00983"/>
    </source>
</evidence>
<keyword evidence="7 11" id="KW-0862">Zinc</keyword>
<dbReference type="SMART" id="SM00490">
    <property type="entry name" value="HELICc"/>
    <property type="match status" value="1"/>
</dbReference>
<keyword evidence="14" id="KW-1185">Reference proteome</keyword>
<feature type="binding site" evidence="11">
    <location>
        <position position="450"/>
    </location>
    <ligand>
        <name>Zn(2+)</name>
        <dbReference type="ChEBI" id="CHEBI:29105"/>
        <label>1</label>
    </ligand>
</feature>
<dbReference type="SMART" id="SM00487">
    <property type="entry name" value="DEXDc"/>
    <property type="match status" value="1"/>
</dbReference>
<dbReference type="InterPro" id="IPR014001">
    <property type="entry name" value="Helicase_ATP-bd"/>
</dbReference>
<dbReference type="Pfam" id="PF00271">
    <property type="entry name" value="Helicase_C"/>
    <property type="match status" value="1"/>
</dbReference>